<dbReference type="AlphaFoldDB" id="A0AAE8MYQ6"/>
<dbReference type="Proteomes" id="UP001187682">
    <property type="component" value="Unassembled WGS sequence"/>
</dbReference>
<dbReference type="EMBL" id="ONZQ02000005">
    <property type="protein sequence ID" value="SPO01692.1"/>
    <property type="molecule type" value="Genomic_DNA"/>
</dbReference>
<gene>
    <name evidence="2" type="ORF">DNG_04365</name>
</gene>
<accession>A0AAE8MYQ6</accession>
<name>A0AAE8MYQ6_9PEZI</name>
<feature type="compositionally biased region" description="Polar residues" evidence="1">
    <location>
        <begin position="20"/>
        <end position="31"/>
    </location>
</feature>
<feature type="compositionally biased region" description="Basic and acidic residues" evidence="1">
    <location>
        <begin position="64"/>
        <end position="87"/>
    </location>
</feature>
<protein>
    <submittedName>
        <fullName evidence="2">Uncharacterized protein</fullName>
    </submittedName>
</protein>
<comment type="caution">
    <text evidence="2">The sequence shown here is derived from an EMBL/GenBank/DDBJ whole genome shotgun (WGS) entry which is preliminary data.</text>
</comment>
<feature type="compositionally biased region" description="Basic and acidic residues" evidence="1">
    <location>
        <begin position="1"/>
        <end position="16"/>
    </location>
</feature>
<feature type="region of interest" description="Disordered" evidence="1">
    <location>
        <begin position="1"/>
        <end position="148"/>
    </location>
</feature>
<feature type="compositionally biased region" description="Basic and acidic residues" evidence="1">
    <location>
        <begin position="43"/>
        <end position="56"/>
    </location>
</feature>
<reference evidence="2" key="1">
    <citation type="submission" date="2018-03" db="EMBL/GenBank/DDBJ databases">
        <authorList>
            <person name="Guldener U."/>
        </authorList>
    </citation>
    <scope>NUCLEOTIDE SEQUENCE</scope>
</reference>
<sequence>MASRENEYTRIAHEAEADLNTYQSKTGQARPQSLDDAGVNSYTEKKFPSSDVKYGDELSTNEGYNRRIPPEEGGDLDERGRQARGQEYEGVGGPQEKRGNLGGENDNDVEGWGWNDQIGDTDRPRKGVMQEGENATLNNIRRRPGGGH</sequence>
<evidence type="ECO:0000313" key="2">
    <source>
        <dbReference type="EMBL" id="SPO01692.1"/>
    </source>
</evidence>
<proteinExistence type="predicted"/>
<evidence type="ECO:0000313" key="3">
    <source>
        <dbReference type="Proteomes" id="UP001187682"/>
    </source>
</evidence>
<organism evidence="2 3">
    <name type="scientific">Cephalotrichum gorgonifer</name>
    <dbReference type="NCBI Taxonomy" id="2041049"/>
    <lineage>
        <taxon>Eukaryota</taxon>
        <taxon>Fungi</taxon>
        <taxon>Dikarya</taxon>
        <taxon>Ascomycota</taxon>
        <taxon>Pezizomycotina</taxon>
        <taxon>Sordariomycetes</taxon>
        <taxon>Hypocreomycetidae</taxon>
        <taxon>Microascales</taxon>
        <taxon>Microascaceae</taxon>
        <taxon>Cephalotrichum</taxon>
    </lineage>
</organism>
<keyword evidence="3" id="KW-1185">Reference proteome</keyword>
<evidence type="ECO:0000256" key="1">
    <source>
        <dbReference type="SAM" id="MobiDB-lite"/>
    </source>
</evidence>